<organism evidence="15 16">
    <name type="scientific">Penicillium flavigenum</name>
    <dbReference type="NCBI Taxonomy" id="254877"/>
    <lineage>
        <taxon>Eukaryota</taxon>
        <taxon>Fungi</taxon>
        <taxon>Dikarya</taxon>
        <taxon>Ascomycota</taxon>
        <taxon>Pezizomycotina</taxon>
        <taxon>Eurotiomycetes</taxon>
        <taxon>Eurotiomycetidae</taxon>
        <taxon>Eurotiales</taxon>
        <taxon>Aspergillaceae</taxon>
        <taxon>Penicillium</taxon>
    </lineage>
</organism>
<feature type="compositionally biased region" description="Pro residues" evidence="11">
    <location>
        <begin position="746"/>
        <end position="763"/>
    </location>
</feature>
<dbReference type="GO" id="GO:0016192">
    <property type="term" value="P:vesicle-mediated transport"/>
    <property type="evidence" value="ECO:0007669"/>
    <property type="project" value="UniProtKB-KW"/>
</dbReference>
<dbReference type="Pfam" id="PF12935">
    <property type="entry name" value="Sec16_N"/>
    <property type="match status" value="1"/>
</dbReference>
<feature type="compositionally biased region" description="Pro residues" evidence="11">
    <location>
        <begin position="802"/>
        <end position="826"/>
    </location>
</feature>
<feature type="compositionally biased region" description="Polar residues" evidence="11">
    <location>
        <begin position="563"/>
        <end position="587"/>
    </location>
</feature>
<comment type="subcellular location">
    <subcellularLocation>
        <location evidence="1">Endoplasmic reticulum membrane</location>
        <topology evidence="1">Peripheral membrane protein</topology>
        <orientation evidence="1">Cytoplasmic side</orientation>
    </subcellularLocation>
</comment>
<name>A0A1V6SZ61_9EURO</name>
<evidence type="ECO:0000256" key="4">
    <source>
        <dbReference type="ARBA" id="ARBA00022824"/>
    </source>
</evidence>
<dbReference type="OrthoDB" id="8918678at2759"/>
<dbReference type="GO" id="GO:0012507">
    <property type="term" value="C:ER to Golgi transport vesicle membrane"/>
    <property type="evidence" value="ECO:0007669"/>
    <property type="project" value="TreeGrafter"/>
</dbReference>
<feature type="region of interest" description="Disordered" evidence="11">
    <location>
        <begin position="90"/>
        <end position="276"/>
    </location>
</feature>
<dbReference type="Gene3D" id="1.25.40.1030">
    <property type="match status" value="1"/>
</dbReference>
<evidence type="ECO:0000256" key="6">
    <source>
        <dbReference type="ARBA" id="ARBA00022927"/>
    </source>
</evidence>
<evidence type="ECO:0000256" key="11">
    <source>
        <dbReference type="SAM" id="MobiDB-lite"/>
    </source>
</evidence>
<evidence type="ECO:0000259" key="12">
    <source>
        <dbReference type="Pfam" id="PF12931"/>
    </source>
</evidence>
<feature type="region of interest" description="Disordered" evidence="11">
    <location>
        <begin position="352"/>
        <end position="377"/>
    </location>
</feature>
<evidence type="ECO:0000256" key="7">
    <source>
        <dbReference type="ARBA" id="ARBA00023006"/>
    </source>
</evidence>
<feature type="compositionally biased region" description="Low complexity" evidence="11">
    <location>
        <begin position="1895"/>
        <end position="1919"/>
    </location>
</feature>
<feature type="region of interest" description="Disordered" evidence="11">
    <location>
        <begin position="501"/>
        <end position="530"/>
    </location>
</feature>
<dbReference type="EMBL" id="MLQL01000019">
    <property type="protein sequence ID" value="OQE19368.1"/>
    <property type="molecule type" value="Genomic_DNA"/>
</dbReference>
<dbReference type="PANTHER" id="PTHR13402:SF6">
    <property type="entry name" value="SECRETORY 16, ISOFORM I"/>
    <property type="match status" value="1"/>
</dbReference>
<dbReference type="GO" id="GO:0006914">
    <property type="term" value="P:autophagy"/>
    <property type="evidence" value="ECO:0007669"/>
    <property type="project" value="UniProtKB-KW"/>
</dbReference>
<feature type="compositionally biased region" description="Polar residues" evidence="11">
    <location>
        <begin position="1"/>
        <end position="13"/>
    </location>
</feature>
<dbReference type="InterPro" id="IPR024468">
    <property type="entry name" value="Sec16_N"/>
</dbReference>
<keyword evidence="6 10" id="KW-0653">Protein transport</keyword>
<evidence type="ECO:0000256" key="10">
    <source>
        <dbReference type="RuleBase" id="RU364101"/>
    </source>
</evidence>
<evidence type="ECO:0000259" key="14">
    <source>
        <dbReference type="Pfam" id="PF12935"/>
    </source>
</evidence>
<feature type="compositionally biased region" description="Pro residues" evidence="11">
    <location>
        <begin position="1932"/>
        <end position="1945"/>
    </location>
</feature>
<dbReference type="GO" id="GO:0007030">
    <property type="term" value="P:Golgi organization"/>
    <property type="evidence" value="ECO:0007669"/>
    <property type="project" value="TreeGrafter"/>
</dbReference>
<evidence type="ECO:0000256" key="5">
    <source>
        <dbReference type="ARBA" id="ARBA00022892"/>
    </source>
</evidence>
<feature type="region of interest" description="Disordered" evidence="11">
    <location>
        <begin position="943"/>
        <end position="988"/>
    </location>
</feature>
<feature type="compositionally biased region" description="Basic and acidic residues" evidence="11">
    <location>
        <begin position="41"/>
        <end position="50"/>
    </location>
</feature>
<gene>
    <name evidence="15" type="ORF">PENFLA_c019G03396</name>
</gene>
<comment type="function">
    <text evidence="9 10">Involved in the initiation of assembly of the COPII coat required for the formation of transport vesicles from the endoplasmic reticulum (ER) and the selection of cargo molecules. Also involved in autophagy.</text>
</comment>
<feature type="region of interest" description="Disordered" evidence="11">
    <location>
        <begin position="299"/>
        <end position="332"/>
    </location>
</feature>
<keyword evidence="3 10" id="KW-0813">Transport</keyword>
<evidence type="ECO:0000256" key="2">
    <source>
        <dbReference type="ARBA" id="ARBA00005927"/>
    </source>
</evidence>
<evidence type="ECO:0000256" key="1">
    <source>
        <dbReference type="ARBA" id="ARBA00004397"/>
    </source>
</evidence>
<feature type="compositionally biased region" description="Polar residues" evidence="11">
    <location>
        <begin position="1584"/>
        <end position="1610"/>
    </location>
</feature>
<feature type="domain" description="Sec16 Sec23-binding" evidence="12">
    <location>
        <begin position="1224"/>
        <end position="1522"/>
    </location>
</feature>
<feature type="compositionally biased region" description="Basic and acidic residues" evidence="11">
    <location>
        <begin position="1779"/>
        <end position="1801"/>
    </location>
</feature>
<feature type="domain" description="Sec16 N-terminal" evidence="14">
    <location>
        <begin position="354"/>
        <end position="598"/>
    </location>
</feature>
<comment type="caution">
    <text evidence="15">The sequence shown here is derived from an EMBL/GenBank/DDBJ whole genome shotgun (WGS) entry which is preliminary data.</text>
</comment>
<feature type="compositionally biased region" description="Polar residues" evidence="11">
    <location>
        <begin position="22"/>
        <end position="35"/>
    </location>
</feature>
<feature type="compositionally biased region" description="Polar residues" evidence="11">
    <location>
        <begin position="829"/>
        <end position="854"/>
    </location>
</feature>
<reference evidence="16" key="1">
    <citation type="journal article" date="2017" name="Nat. Microbiol.">
        <title>Global analysis of biosynthetic gene clusters reveals vast potential of secondary metabolite production in Penicillium species.</title>
        <authorList>
            <person name="Nielsen J.C."/>
            <person name="Grijseels S."/>
            <person name="Prigent S."/>
            <person name="Ji B."/>
            <person name="Dainat J."/>
            <person name="Nielsen K.F."/>
            <person name="Frisvad J.C."/>
            <person name="Workman M."/>
            <person name="Nielsen J."/>
        </authorList>
    </citation>
    <scope>NUCLEOTIDE SEQUENCE [LARGE SCALE GENOMIC DNA]</scope>
    <source>
        <strain evidence="16">IBT 14082</strain>
    </source>
</reference>
<dbReference type="GO" id="GO:0015031">
    <property type="term" value="P:protein transport"/>
    <property type="evidence" value="ECO:0007669"/>
    <property type="project" value="UniProtKB-KW"/>
</dbReference>
<keyword evidence="7 10" id="KW-0072">Autophagy</keyword>
<feature type="region of interest" description="Disordered" evidence="11">
    <location>
        <begin position="1524"/>
        <end position="1552"/>
    </location>
</feature>
<feature type="region of interest" description="Disordered" evidence="11">
    <location>
        <begin position="553"/>
        <end position="926"/>
    </location>
</feature>
<dbReference type="STRING" id="254877.A0A1V6SZ61"/>
<evidence type="ECO:0000259" key="13">
    <source>
        <dbReference type="Pfam" id="PF12932"/>
    </source>
</evidence>
<feature type="compositionally biased region" description="Polar residues" evidence="11">
    <location>
        <begin position="146"/>
        <end position="155"/>
    </location>
</feature>
<feature type="region of interest" description="Disordered" evidence="11">
    <location>
        <begin position="399"/>
        <end position="464"/>
    </location>
</feature>
<keyword evidence="5 10" id="KW-0931">ER-Golgi transport</keyword>
<evidence type="ECO:0000313" key="16">
    <source>
        <dbReference type="Proteomes" id="UP000191342"/>
    </source>
</evidence>
<dbReference type="PRINTS" id="PR01217">
    <property type="entry name" value="PRICHEXTENSN"/>
</dbReference>
<dbReference type="GO" id="GO:0070971">
    <property type="term" value="C:endoplasmic reticulum exit site"/>
    <property type="evidence" value="ECO:0007669"/>
    <property type="project" value="TreeGrafter"/>
</dbReference>
<keyword evidence="4 10" id="KW-0256">Endoplasmic reticulum</keyword>
<feature type="region of interest" description="Disordered" evidence="11">
    <location>
        <begin position="1686"/>
        <end position="1832"/>
    </location>
</feature>
<evidence type="ECO:0000313" key="15">
    <source>
        <dbReference type="EMBL" id="OQE19368.1"/>
    </source>
</evidence>
<feature type="compositionally biased region" description="Pro residues" evidence="11">
    <location>
        <begin position="672"/>
        <end position="699"/>
    </location>
</feature>
<accession>A0A1V6SZ61</accession>
<dbReference type="InterPro" id="IPR024340">
    <property type="entry name" value="Sec16_CCD"/>
</dbReference>
<feature type="compositionally biased region" description="Polar residues" evidence="11">
    <location>
        <begin position="1647"/>
        <end position="1656"/>
    </location>
</feature>
<sequence>MAHQATENDSESWNPALRPEKNNSPVTMSSTQSAMSDPIAADERKDKSLDEVISPQSEDFSAWDMSDEVDAIPPQHTSLDEVVNNAPPVVDQDACLDTGSAEETSQVPDETLETAHTSVAPSIQSADAVLNPTLPETQPAEPVQTEAPSVQSDPTTIDARPSVQTETSDTAEQGSTPESKFVTETTPSREEQTTVPESTKHEYTTQSTTTEELFSQADEGNADSEDPWATFEKDLRNTLPPTEEAAPPSKNFHTIPDVASSPTQIQDSDEPKFAEEAIRPSPEEAAFTGADVFNSTEKAIAPTENEQLDVVSRSTKVESENNGSPPPAAEAFAPANDAHLDLAAADVDTTTQDQPFWKNDPSGGIESDDGFFNQLNSQTKPIFAPPEAESRFEEGVPLLDESTPASPQQPLEQGKSIDNVFSNDDDDADGFFSSAPKPEAKNDDEDFFGSISKEEAEEQPVVHLERKSTSQVLESAGFALDSPVSDASAAAQFDDALKAASLEPQATADPSEEELAARWEAELGDSPDDDLAARWEAALDDDDILLETETAQSVPAQGHIHQTPVQSTNNGLSAGLNSPFQTPQAFSQPIPVPNIYTPHQPSTGDLLQGVPLPGTAPPATGAISSYFSQPPQNPAATRGESFAERSKQGYKSPYDLPDDISRPRKPIVTQKPVPPTVTSMPPPPPPGASAPGFPPPAAPPSAVVAPPAPKNFYEELPLAPPRSRPASSGRYTPNPQAAPTMTGSSIPPPPPPQAQYAPAPPAAQPITLPIQSTLQPPDQLDSYASLASSAPAGPPAVARYSPQPPGLQAPSKPPSLPRYSPAPPPTSSARNRYASQPLNVPGQNLPFQPRTSSPLAHHEKVSYQPDQSHKPPSLEPAINLSPPRGQGAGFGQITPTAPQYVNGPVSVSRRESAGSLVEPSPPQSRYAPQEYINEFAQRLAPAPESAPAPATNVYMPPPPNDIQMGPLRRSQTQSPARDLTSPRSYGQNIDTLQRPASVQVSGSPTKTVNPYAPVQVLSQARAPTQHLEFIAPNDGQEHDSLGRWKGAPIFKFGFGGAVVSCFPRHVPRYSAGQVAPMIQPTLGEPKISQLNEWLPSADSIIQHPGPLKAKSKKKDLLAWLSSKIAAFENSDLPSYEQVQSDAHKRQEEKTLLWKVVKLLVENDGHLESSPEIQKSLRQIIFPNLPNPDADGSYTSGLAASGGFALSEMPAQPDAVDAQWLEELRLYLICGDREKAVWSAVDRRLWGHAMIISSTMDRSISKQVVQEFVRREVRSKSANTDSLAALYEIFAGNIEESIDELVPPSARAGLQLISKADGQGSTKNALEGLDKWRDTLGLVLSNRSSEDHQALFSLGNLLTSYGRTEAAHVCYILSRAAVFGGPDDPNAKIALLGADHQRCPSSLMDQDAILLTEAYEFATSVLGNSPTAHMPHLLAFKILNARCLVDNGRNLEAQGYCDAVAAALKATTRPSPYYHQHLFAEVEELSARLRQTASDSGSWISRPSMEKVSGSMWARFNSFVVGDDSDAASTGSGKGGENAEFGPFANVAGTPTISRPPSVSDIYGSYPGAATGAQPIPISGASKYHPSSQYAPNGSPEQSKGRSSMDSQRSASYFPPVGQRRSSQELSPSIDQHMSYGAPMYGSPNAGGYQQTPPQSSYVPLAPVEEAMSPAEAPLAAQPMVNGLFYQPPGQAATSSESPYYQGPPGMPTGVPDSESPYAPPVPSSSYEPVSYEPVAADVDTGYVAQEEDLPSTEEQPKKKSIMDDDEDDLAARAAAIQKAENDRKANEAFAKAAEEDAKKDAQQPAKKGWFGGWFGGAKKEENNSGGGPIRAKLGEESSFYYDKDLKKWVNKKDPGSSAPVQATPPPPRGSAPPSRTASSGSMPPNGASPMPPMSVPGSRPPSSSAAAPPLLSSSPGFSGIVPRSVSTGAAMPTPPGSSSGPPPRPSSSLTHASSIDDLIGAPQARKGNTVRGKKKGRYVDVMAQ</sequence>
<feature type="region of interest" description="Disordered" evidence="11">
    <location>
        <begin position="1849"/>
        <end position="1984"/>
    </location>
</feature>
<dbReference type="GO" id="GO:0070973">
    <property type="term" value="P:protein localization to endoplasmic reticulum exit site"/>
    <property type="evidence" value="ECO:0007669"/>
    <property type="project" value="TreeGrafter"/>
</dbReference>
<feature type="compositionally biased region" description="Polar residues" evidence="11">
    <location>
        <begin position="729"/>
        <end position="745"/>
    </location>
</feature>
<feature type="compositionally biased region" description="Polar residues" evidence="11">
    <location>
        <begin position="1619"/>
        <end position="1631"/>
    </location>
</feature>
<feature type="compositionally biased region" description="Low complexity" evidence="11">
    <location>
        <begin position="784"/>
        <end position="798"/>
    </location>
</feature>
<protein>
    <recommendedName>
        <fullName evidence="10">Protein transport protein sec16</fullName>
    </recommendedName>
</protein>
<keyword evidence="8 10" id="KW-0472">Membrane</keyword>
<dbReference type="FunFam" id="1.25.40.1030:FF:000008">
    <property type="entry name" value="Protein transport protein sec16"/>
    <property type="match status" value="1"/>
</dbReference>
<feature type="compositionally biased region" description="Polar residues" evidence="11">
    <location>
        <begin position="969"/>
        <end position="988"/>
    </location>
</feature>
<dbReference type="CDD" id="cd09233">
    <property type="entry name" value="ACE1-Sec16-like"/>
    <property type="match status" value="1"/>
</dbReference>
<proteinExistence type="inferred from homology"/>
<feature type="compositionally biased region" description="Polar residues" evidence="11">
    <location>
        <begin position="204"/>
        <end position="213"/>
    </location>
</feature>
<evidence type="ECO:0000256" key="3">
    <source>
        <dbReference type="ARBA" id="ARBA00022448"/>
    </source>
</evidence>
<dbReference type="Pfam" id="PF12931">
    <property type="entry name" value="TPR_Sec16"/>
    <property type="match status" value="1"/>
</dbReference>
<dbReference type="Pfam" id="PF12932">
    <property type="entry name" value="Sec16"/>
    <property type="match status" value="1"/>
</dbReference>
<evidence type="ECO:0000256" key="8">
    <source>
        <dbReference type="ARBA" id="ARBA00023136"/>
    </source>
</evidence>
<feature type="region of interest" description="Disordered" evidence="11">
    <location>
        <begin position="1"/>
        <end position="65"/>
    </location>
</feature>
<dbReference type="InterPro" id="IPR024298">
    <property type="entry name" value="Sec16_Sec23-bd"/>
</dbReference>
<feature type="domain" description="Sec16 central conserved" evidence="13">
    <location>
        <begin position="1047"/>
        <end position="1164"/>
    </location>
</feature>
<comment type="similarity">
    <text evidence="2 10">Belongs to the SEC16 family.</text>
</comment>
<evidence type="ECO:0000256" key="9">
    <source>
        <dbReference type="ARBA" id="ARBA00024687"/>
    </source>
</evidence>
<keyword evidence="16" id="KW-1185">Reference proteome</keyword>
<feature type="region of interest" description="Disordered" evidence="11">
    <location>
        <begin position="1576"/>
        <end position="1656"/>
    </location>
</feature>
<feature type="compositionally biased region" description="Low complexity" evidence="11">
    <location>
        <begin position="1723"/>
        <end position="1734"/>
    </location>
</feature>
<feature type="compositionally biased region" description="Low complexity" evidence="11">
    <location>
        <begin position="1871"/>
        <end position="1881"/>
    </location>
</feature>
<dbReference type="Proteomes" id="UP000191342">
    <property type="component" value="Unassembled WGS sequence"/>
</dbReference>
<dbReference type="PANTHER" id="PTHR13402">
    <property type="entry name" value="RGPR-RELATED"/>
    <property type="match status" value="1"/>
</dbReference>
<feature type="compositionally biased region" description="Polar residues" evidence="11">
    <location>
        <begin position="162"/>
        <end position="186"/>
    </location>
</feature>
<feature type="compositionally biased region" description="Basic and acidic residues" evidence="11">
    <location>
        <begin position="187"/>
        <end position="203"/>
    </location>
</feature>
<feature type="compositionally biased region" description="Polar residues" evidence="11">
    <location>
        <begin position="101"/>
        <end position="125"/>
    </location>
</feature>
<dbReference type="GO" id="GO:0005789">
    <property type="term" value="C:endoplasmic reticulum membrane"/>
    <property type="evidence" value="ECO:0007669"/>
    <property type="project" value="UniProtKB-SubCell"/>
</dbReference>